<evidence type="ECO:0000313" key="1">
    <source>
        <dbReference type="EMBL" id="KAK3067019.1"/>
    </source>
</evidence>
<protein>
    <submittedName>
        <fullName evidence="1">Uncharacterized protein</fullName>
    </submittedName>
</protein>
<gene>
    <name evidence="1" type="ORF">LTS18_001348</name>
</gene>
<reference evidence="1" key="1">
    <citation type="submission" date="2024-09" db="EMBL/GenBank/DDBJ databases">
        <title>Black Yeasts Isolated from many extreme environments.</title>
        <authorList>
            <person name="Coleine C."/>
            <person name="Stajich J.E."/>
            <person name="Selbmann L."/>
        </authorList>
    </citation>
    <scope>NUCLEOTIDE SEQUENCE</scope>
    <source>
        <strain evidence="1">CCFEE 5737</strain>
    </source>
</reference>
<comment type="caution">
    <text evidence="1">The sequence shown here is derived from an EMBL/GenBank/DDBJ whole genome shotgun (WGS) entry which is preliminary data.</text>
</comment>
<name>A0ACC3DES5_9PEZI</name>
<proteinExistence type="predicted"/>
<dbReference type="Proteomes" id="UP001186974">
    <property type="component" value="Unassembled WGS sequence"/>
</dbReference>
<dbReference type="EMBL" id="JAWDJW010005639">
    <property type="protein sequence ID" value="KAK3067019.1"/>
    <property type="molecule type" value="Genomic_DNA"/>
</dbReference>
<accession>A0ACC3DES5</accession>
<evidence type="ECO:0000313" key="2">
    <source>
        <dbReference type="Proteomes" id="UP001186974"/>
    </source>
</evidence>
<keyword evidence="2" id="KW-1185">Reference proteome</keyword>
<feature type="non-terminal residue" evidence="1">
    <location>
        <position position="249"/>
    </location>
</feature>
<sequence length="249" mass="27169">MDQEKQQAQAIAAEARPFDLRAVEGQSSVTSSKDDAAIERGSFREIEKSEEDAHDEEHDEERDDEHYDDDIAPPRQSTELRKTASNVLSRVGSRMTTRSIANPGPPPDGGTKAWLQVACAWLVLFTTWGYVNSFGAFQAYYTSTLPESPSTISWIGSIQVWLTFFIGAFSGRMLDAGLFLPTFLVGAVVQLLGIFTMSLSSRYWQLMLTQGILTGLGGGIFFCPAIGLVATYFAKHRGIAIGIATTGNA</sequence>
<organism evidence="1 2">
    <name type="scientific">Coniosporium uncinatum</name>
    <dbReference type="NCBI Taxonomy" id="93489"/>
    <lineage>
        <taxon>Eukaryota</taxon>
        <taxon>Fungi</taxon>
        <taxon>Dikarya</taxon>
        <taxon>Ascomycota</taxon>
        <taxon>Pezizomycotina</taxon>
        <taxon>Dothideomycetes</taxon>
        <taxon>Dothideomycetes incertae sedis</taxon>
        <taxon>Coniosporium</taxon>
    </lineage>
</organism>